<dbReference type="KEGG" id="nah:F5544_43260"/>
<organism evidence="3 4">
    <name type="scientific">Nocardia arthritidis</name>
    <dbReference type="NCBI Taxonomy" id="228602"/>
    <lineage>
        <taxon>Bacteria</taxon>
        <taxon>Bacillati</taxon>
        <taxon>Actinomycetota</taxon>
        <taxon>Actinomycetes</taxon>
        <taxon>Mycobacteriales</taxon>
        <taxon>Nocardiaceae</taxon>
        <taxon>Nocardia</taxon>
    </lineage>
</organism>
<dbReference type="Proteomes" id="UP000503540">
    <property type="component" value="Chromosome"/>
</dbReference>
<gene>
    <name evidence="2" type="ORF">F5544_43190</name>
    <name evidence="3" type="ORF">F5544_43260</name>
</gene>
<evidence type="ECO:0000313" key="3">
    <source>
        <dbReference type="EMBL" id="QIS16459.1"/>
    </source>
</evidence>
<keyword evidence="4" id="KW-1185">Reference proteome</keyword>
<feature type="compositionally biased region" description="Polar residues" evidence="1">
    <location>
        <begin position="18"/>
        <end position="38"/>
    </location>
</feature>
<dbReference type="AlphaFoldDB" id="A0A6G9YT18"/>
<sequence length="156" mass="16432">MTDYDPFASAPADEPNAGASTAATGNHKAPSNTPNSIVTAESKVVVTLKGGPGYEAPWIVHHADSIEEAEALVKGSVELMRMTQLAAQKFAEYAPSSNKPSGNGQAQRPARQAPPDGAPEAPGPDWVYKTGISKKNGKTWQAWMPPQGSNDSPVFF</sequence>
<dbReference type="KEGG" id="nah:F5544_43190"/>
<proteinExistence type="predicted"/>
<feature type="compositionally biased region" description="Polar residues" evidence="1">
    <location>
        <begin position="95"/>
        <end position="106"/>
    </location>
</feature>
<feature type="region of interest" description="Disordered" evidence="1">
    <location>
        <begin position="91"/>
        <end position="131"/>
    </location>
</feature>
<dbReference type="Pfam" id="PF25690">
    <property type="entry name" value="Phage_gp49"/>
    <property type="match status" value="1"/>
</dbReference>
<dbReference type="EMBL" id="CP046172">
    <property type="protein sequence ID" value="QIS16459.1"/>
    <property type="molecule type" value="Genomic_DNA"/>
</dbReference>
<evidence type="ECO:0000313" key="2">
    <source>
        <dbReference type="EMBL" id="QIS16445.1"/>
    </source>
</evidence>
<protein>
    <submittedName>
        <fullName evidence="3">Uncharacterized protein</fullName>
    </submittedName>
</protein>
<dbReference type="EMBL" id="CP046172">
    <property type="protein sequence ID" value="QIS16445.1"/>
    <property type="molecule type" value="Genomic_DNA"/>
</dbReference>
<feature type="compositionally biased region" description="Low complexity" evidence="1">
    <location>
        <begin position="113"/>
        <end position="125"/>
    </location>
</feature>
<evidence type="ECO:0000256" key="1">
    <source>
        <dbReference type="SAM" id="MobiDB-lite"/>
    </source>
</evidence>
<name>A0A6G9YT18_9NOCA</name>
<reference evidence="3 4" key="1">
    <citation type="journal article" date="2019" name="ACS Chem. Biol.">
        <title>Identification and Mobilization of a Cryptic Antibiotic Biosynthesis Gene Locus from a Human-Pathogenic Nocardia Isolate.</title>
        <authorList>
            <person name="Herisse M."/>
            <person name="Ishida K."/>
            <person name="Porter J.L."/>
            <person name="Howden B."/>
            <person name="Hertweck C."/>
            <person name="Stinear T.P."/>
            <person name="Pidot S.J."/>
        </authorList>
    </citation>
    <scope>NUCLEOTIDE SEQUENCE [LARGE SCALE GENOMIC DNA]</scope>
    <source>
        <strain evidence="3 4">AUSMDU00012717</strain>
    </source>
</reference>
<dbReference type="RefSeq" id="WP_167478529.1">
    <property type="nucleotide sequence ID" value="NZ_CP046172.1"/>
</dbReference>
<feature type="region of interest" description="Disordered" evidence="1">
    <location>
        <begin position="1"/>
        <end position="38"/>
    </location>
</feature>
<evidence type="ECO:0000313" key="4">
    <source>
        <dbReference type="Proteomes" id="UP000503540"/>
    </source>
</evidence>
<dbReference type="InterPro" id="IPR057999">
    <property type="entry name" value="Gp49"/>
</dbReference>
<accession>A0A6G9YT18</accession>